<comment type="caution">
    <text evidence="2">The sequence shown here is derived from an EMBL/GenBank/DDBJ whole genome shotgun (WGS) entry which is preliminary data.</text>
</comment>
<sequence>MAGEITLDVRGLDPPEPLVKALTALETLPPGDRLRMVHNREPFPLYGILQEDGYQYRTETFADGHLEIIIWR</sequence>
<dbReference type="InterPro" id="IPR018720">
    <property type="entry name" value="DUF2249"/>
</dbReference>
<dbReference type="InterPro" id="IPR036868">
    <property type="entry name" value="TusA-like_sf"/>
</dbReference>
<dbReference type="Gene3D" id="3.30.110.40">
    <property type="entry name" value="TusA-like domain"/>
    <property type="match status" value="1"/>
</dbReference>
<dbReference type="Pfam" id="PF10006">
    <property type="entry name" value="DUF2249"/>
    <property type="match status" value="1"/>
</dbReference>
<organism evidence="2 3">
    <name type="scientific">Sulfuriferula multivorans</name>
    <dbReference type="NCBI Taxonomy" id="1559896"/>
    <lineage>
        <taxon>Bacteria</taxon>
        <taxon>Pseudomonadati</taxon>
        <taxon>Pseudomonadota</taxon>
        <taxon>Betaproteobacteria</taxon>
        <taxon>Nitrosomonadales</taxon>
        <taxon>Sulfuricellaceae</taxon>
        <taxon>Sulfuriferula</taxon>
    </lineage>
</organism>
<dbReference type="Proteomes" id="UP000286806">
    <property type="component" value="Unassembled WGS sequence"/>
</dbReference>
<evidence type="ECO:0000259" key="1">
    <source>
        <dbReference type="Pfam" id="PF10006"/>
    </source>
</evidence>
<feature type="domain" description="DUF2249" evidence="1">
    <location>
        <begin position="6"/>
        <end position="72"/>
    </location>
</feature>
<protein>
    <recommendedName>
        <fullName evidence="1">DUF2249 domain-containing protein</fullName>
    </recommendedName>
</protein>
<dbReference type="CDD" id="cd00291">
    <property type="entry name" value="SirA_YedF_YeeD"/>
    <property type="match status" value="1"/>
</dbReference>
<evidence type="ECO:0000313" key="3">
    <source>
        <dbReference type="Proteomes" id="UP000286806"/>
    </source>
</evidence>
<evidence type="ECO:0000313" key="2">
    <source>
        <dbReference type="EMBL" id="GBL45129.1"/>
    </source>
</evidence>
<proteinExistence type="predicted"/>
<dbReference type="AlphaFoldDB" id="A0A401JC02"/>
<name>A0A401JC02_9PROT</name>
<dbReference type="RefSeq" id="WP_124703966.1">
    <property type="nucleotide sequence ID" value="NZ_BGOW01000006.1"/>
</dbReference>
<dbReference type="OrthoDB" id="151621at2"/>
<reference evidence="2 3" key="1">
    <citation type="journal article" date="2019" name="Front. Microbiol.">
        <title>Genomes of Neutrophilic Sulfur-Oxidizing Chemolithoautotrophs Representing 9 Proteobacterial Species From 8 Genera.</title>
        <authorList>
            <person name="Watanabe T."/>
            <person name="Kojima H."/>
            <person name="Umezawa K."/>
            <person name="Hori C."/>
            <person name="Takasuka T.E."/>
            <person name="Kato Y."/>
            <person name="Fukui M."/>
        </authorList>
    </citation>
    <scope>NUCLEOTIDE SEQUENCE [LARGE SCALE GENOMIC DNA]</scope>
    <source>
        <strain evidence="2 3">TTN</strain>
    </source>
</reference>
<gene>
    <name evidence="2" type="ORF">SFMTTN_0933</name>
</gene>
<keyword evidence="3" id="KW-1185">Reference proteome</keyword>
<dbReference type="SUPFAM" id="SSF64307">
    <property type="entry name" value="SirA-like"/>
    <property type="match status" value="1"/>
</dbReference>
<accession>A0A401JC02</accession>
<dbReference type="EMBL" id="BGOW01000006">
    <property type="protein sequence ID" value="GBL45129.1"/>
    <property type="molecule type" value="Genomic_DNA"/>
</dbReference>